<feature type="domain" description="Xylanolytic transcriptional activator regulatory" evidence="7">
    <location>
        <begin position="109"/>
        <end position="354"/>
    </location>
</feature>
<keyword evidence="3" id="KW-0805">Transcription regulation</keyword>
<evidence type="ECO:0000313" key="9">
    <source>
        <dbReference type="Proteomes" id="UP001338125"/>
    </source>
</evidence>
<reference evidence="8 9" key="1">
    <citation type="submission" date="2024-01" db="EMBL/GenBank/DDBJ databases">
        <title>Complete genome of Cladobotryum mycophilum ATHUM6906.</title>
        <authorList>
            <person name="Christinaki A.C."/>
            <person name="Myridakis A.I."/>
            <person name="Kouvelis V.N."/>
        </authorList>
    </citation>
    <scope>NUCLEOTIDE SEQUENCE [LARGE SCALE GENOMIC DNA]</scope>
    <source>
        <strain evidence="8 9">ATHUM6906</strain>
    </source>
</reference>
<dbReference type="CDD" id="cd12148">
    <property type="entry name" value="fungal_TF_MHR"/>
    <property type="match status" value="1"/>
</dbReference>
<dbReference type="InterPro" id="IPR007219">
    <property type="entry name" value="XnlR_reg_dom"/>
</dbReference>
<dbReference type="EMBL" id="JAVFKD010000012">
    <property type="protein sequence ID" value="KAK5992008.1"/>
    <property type="molecule type" value="Genomic_DNA"/>
</dbReference>
<evidence type="ECO:0000256" key="3">
    <source>
        <dbReference type="ARBA" id="ARBA00023015"/>
    </source>
</evidence>
<evidence type="ECO:0000256" key="5">
    <source>
        <dbReference type="ARBA" id="ARBA00023242"/>
    </source>
</evidence>
<feature type="region of interest" description="Disordered" evidence="6">
    <location>
        <begin position="1"/>
        <end position="55"/>
    </location>
</feature>
<protein>
    <submittedName>
        <fullName evidence="8">Transcription factor BOA15</fullName>
    </submittedName>
</protein>
<sequence length="487" mass="55169">MSRSFRVCNYPQRRKRREHRKATSESVSPLIQDTATEQSSSPQDRRENEYYRVPPEPTGANILAESFLDPEVFNRAQLETPRGNLDEVITKQVSDLVGSVLDIKATSKAFFDTVHAWMPIISRIQFSKTLLNRLSYRRAELYLLILSMRLCCSRVTTARTLLYRTTKQLHFEIEGLGAPSLPVLQASVLIALYELGHAIYPAASLSVAHCARYATALGIDKTVTAKGIAGLEWIEEEERRRVWWSILTLDRFTNLYDTQHHLVTPDPDSGSFLPVDDQAWNAGTSRPEDSFPLGSANILLMGRFARFAQGAHLLSQVLHHIAEQSSDTTQLRRTMLALVNLSNMEAHMRRLEFCTQTAVCYSGILLLEHPHVFRDDGIVEELSPEAALISEKFLEMAAHISQRSESEIFDLVSPFLLHLVYKLASMHLRASHINHSSSDASKVDTLKQQLKILGGRWLAAHTYLSLLERQEMLLVIQQHEELHVLHG</sequence>
<organism evidence="8 9">
    <name type="scientific">Cladobotryum mycophilum</name>
    <dbReference type="NCBI Taxonomy" id="491253"/>
    <lineage>
        <taxon>Eukaryota</taxon>
        <taxon>Fungi</taxon>
        <taxon>Dikarya</taxon>
        <taxon>Ascomycota</taxon>
        <taxon>Pezizomycotina</taxon>
        <taxon>Sordariomycetes</taxon>
        <taxon>Hypocreomycetidae</taxon>
        <taxon>Hypocreales</taxon>
        <taxon>Hypocreaceae</taxon>
        <taxon>Cladobotryum</taxon>
    </lineage>
</organism>
<dbReference type="PANTHER" id="PTHR47338:SF20">
    <property type="entry name" value="ZN(II)2CYS6 TRANSCRIPTION FACTOR (EUROFUNG)"/>
    <property type="match status" value="1"/>
</dbReference>
<keyword evidence="2" id="KW-0479">Metal-binding</keyword>
<dbReference type="InterPro" id="IPR050815">
    <property type="entry name" value="TF_fung"/>
</dbReference>
<evidence type="ECO:0000259" key="7">
    <source>
        <dbReference type="Pfam" id="PF04082"/>
    </source>
</evidence>
<comment type="subcellular location">
    <subcellularLocation>
        <location evidence="1">Nucleus</location>
    </subcellularLocation>
</comment>
<proteinExistence type="predicted"/>
<evidence type="ECO:0000256" key="2">
    <source>
        <dbReference type="ARBA" id="ARBA00022723"/>
    </source>
</evidence>
<evidence type="ECO:0000256" key="4">
    <source>
        <dbReference type="ARBA" id="ARBA00023163"/>
    </source>
</evidence>
<keyword evidence="5" id="KW-0539">Nucleus</keyword>
<dbReference type="PANTHER" id="PTHR47338">
    <property type="entry name" value="ZN(II)2CYS6 TRANSCRIPTION FACTOR (EUROFUNG)-RELATED"/>
    <property type="match status" value="1"/>
</dbReference>
<keyword evidence="9" id="KW-1185">Reference proteome</keyword>
<evidence type="ECO:0000256" key="1">
    <source>
        <dbReference type="ARBA" id="ARBA00004123"/>
    </source>
</evidence>
<dbReference type="Pfam" id="PF04082">
    <property type="entry name" value="Fungal_trans"/>
    <property type="match status" value="1"/>
</dbReference>
<evidence type="ECO:0000256" key="6">
    <source>
        <dbReference type="SAM" id="MobiDB-lite"/>
    </source>
</evidence>
<keyword evidence="4" id="KW-0804">Transcription</keyword>
<evidence type="ECO:0000313" key="8">
    <source>
        <dbReference type="EMBL" id="KAK5992008.1"/>
    </source>
</evidence>
<accession>A0ABR0SIP7</accession>
<feature type="compositionally biased region" description="Polar residues" evidence="6">
    <location>
        <begin position="24"/>
        <end position="42"/>
    </location>
</feature>
<dbReference type="Proteomes" id="UP001338125">
    <property type="component" value="Unassembled WGS sequence"/>
</dbReference>
<name>A0ABR0SIP7_9HYPO</name>
<comment type="caution">
    <text evidence="8">The sequence shown here is derived from an EMBL/GenBank/DDBJ whole genome shotgun (WGS) entry which is preliminary data.</text>
</comment>
<gene>
    <name evidence="8" type="ORF">PT974_05404</name>
</gene>